<comment type="subcellular location">
    <subcellularLocation>
        <location evidence="1">Cell membrane</location>
        <topology evidence="1">Lipid-anchor</topology>
        <topology evidence="1">GPI-anchor</topology>
    </subcellularLocation>
    <subcellularLocation>
        <location evidence="2">Secreted</location>
    </subcellularLocation>
</comment>
<evidence type="ECO:0000256" key="10">
    <source>
        <dbReference type="ARBA" id="ARBA00023004"/>
    </source>
</evidence>
<feature type="signal peptide" evidence="17">
    <location>
        <begin position="1"/>
        <end position="18"/>
    </location>
</feature>
<evidence type="ECO:0000256" key="17">
    <source>
        <dbReference type="SAM" id="SignalP"/>
    </source>
</evidence>
<evidence type="ECO:0000256" key="12">
    <source>
        <dbReference type="ARBA" id="ARBA00023157"/>
    </source>
</evidence>
<accession>A0ABR4KB95</accession>
<dbReference type="SMART" id="SM00747">
    <property type="entry name" value="CFEM"/>
    <property type="match status" value="1"/>
</dbReference>
<keyword evidence="5" id="KW-0964">Secreted</keyword>
<comment type="caution">
    <text evidence="19">The sequence shown here is derived from an EMBL/GenBank/DDBJ whole genome shotgun (WGS) entry which is preliminary data.</text>
</comment>
<evidence type="ECO:0000256" key="1">
    <source>
        <dbReference type="ARBA" id="ARBA00004609"/>
    </source>
</evidence>
<evidence type="ECO:0000313" key="19">
    <source>
        <dbReference type="EMBL" id="KAL2849555.1"/>
    </source>
</evidence>
<keyword evidence="8 15" id="KW-0479">Metal-binding</keyword>
<evidence type="ECO:0000256" key="6">
    <source>
        <dbReference type="ARBA" id="ARBA00022617"/>
    </source>
</evidence>
<dbReference type="PROSITE" id="PS52012">
    <property type="entry name" value="CFEM"/>
    <property type="match status" value="1"/>
</dbReference>
<protein>
    <recommendedName>
        <fullName evidence="18">CFEM domain-containing protein</fullName>
    </recommendedName>
</protein>
<comment type="caution">
    <text evidence="15">Lacks conserved residue(s) required for the propagation of feature annotation.</text>
</comment>
<keyword evidence="4" id="KW-1003">Cell membrane</keyword>
<reference evidence="19 20" key="1">
    <citation type="submission" date="2024-07" db="EMBL/GenBank/DDBJ databases">
        <title>Section-level genome sequencing and comparative genomics of Aspergillus sections Usti and Cavernicolus.</title>
        <authorList>
            <consortium name="Lawrence Berkeley National Laboratory"/>
            <person name="Nybo J.L."/>
            <person name="Vesth T.C."/>
            <person name="Theobald S."/>
            <person name="Frisvad J.C."/>
            <person name="Larsen T.O."/>
            <person name="Kjaerboelling I."/>
            <person name="Rothschild-Mancinelli K."/>
            <person name="Lyhne E.K."/>
            <person name="Kogle M.E."/>
            <person name="Barry K."/>
            <person name="Clum A."/>
            <person name="Na H."/>
            <person name="Ledsgaard L."/>
            <person name="Lin J."/>
            <person name="Lipzen A."/>
            <person name="Kuo A."/>
            <person name="Riley R."/>
            <person name="Mondo S."/>
            <person name="Labutti K."/>
            <person name="Haridas S."/>
            <person name="Pangalinan J."/>
            <person name="Salamov A.A."/>
            <person name="Simmons B.A."/>
            <person name="Magnuson J.K."/>
            <person name="Chen J."/>
            <person name="Drula E."/>
            <person name="Henrissat B."/>
            <person name="Wiebenga A."/>
            <person name="Lubbers R.J."/>
            <person name="Gomes A.C."/>
            <person name="Makela M.R."/>
            <person name="Stajich J."/>
            <person name="Grigoriev I.V."/>
            <person name="Mortensen U.H."/>
            <person name="De Vries R.P."/>
            <person name="Baker S.E."/>
            <person name="Andersen M.R."/>
        </authorList>
    </citation>
    <scope>NUCLEOTIDE SEQUENCE [LARGE SCALE GENOMIC DNA]</scope>
    <source>
        <strain evidence="19 20">CBS 123904</strain>
    </source>
</reference>
<evidence type="ECO:0000313" key="20">
    <source>
        <dbReference type="Proteomes" id="UP001610446"/>
    </source>
</evidence>
<comment type="similarity">
    <text evidence="3">Belongs to the RBT5 family.</text>
</comment>
<keyword evidence="13" id="KW-0325">Glycoprotein</keyword>
<feature type="binding site" description="axial binding residue" evidence="15">
    <location>
        <position position="45"/>
    </location>
    <ligand>
        <name>heme</name>
        <dbReference type="ChEBI" id="CHEBI:30413"/>
    </ligand>
    <ligandPart>
        <name>Fe</name>
        <dbReference type="ChEBI" id="CHEBI:18248"/>
    </ligandPart>
</feature>
<feature type="chain" id="PRO_5046540309" description="CFEM domain-containing protein" evidence="17">
    <location>
        <begin position="19"/>
        <end position="92"/>
    </location>
</feature>
<feature type="domain" description="CFEM" evidence="18">
    <location>
        <begin position="1"/>
        <end position="92"/>
    </location>
</feature>
<evidence type="ECO:0000256" key="13">
    <source>
        <dbReference type="ARBA" id="ARBA00023180"/>
    </source>
</evidence>
<keyword evidence="6 15" id="KW-0349">Heme</keyword>
<sequence length="92" mass="10070">MHLHKSLIVFLGANLARAQLIDLPQCSVQCILNAMSHDGCSSLTDFVCHCRQPSLVTDVTPCVQQACNAQDQSCQSPPSPEKKNTHFPQSSY</sequence>
<keyword evidence="11" id="KW-0472">Membrane</keyword>
<evidence type="ECO:0000256" key="8">
    <source>
        <dbReference type="ARBA" id="ARBA00022723"/>
    </source>
</evidence>
<keyword evidence="14" id="KW-0449">Lipoprotein</keyword>
<organism evidence="19 20">
    <name type="scientific">Aspergillus pseudoustus</name>
    <dbReference type="NCBI Taxonomy" id="1810923"/>
    <lineage>
        <taxon>Eukaryota</taxon>
        <taxon>Fungi</taxon>
        <taxon>Dikarya</taxon>
        <taxon>Ascomycota</taxon>
        <taxon>Pezizomycotina</taxon>
        <taxon>Eurotiomycetes</taxon>
        <taxon>Eurotiomycetidae</taxon>
        <taxon>Eurotiales</taxon>
        <taxon>Aspergillaceae</taxon>
        <taxon>Aspergillus</taxon>
        <taxon>Aspergillus subgen. Nidulantes</taxon>
    </lineage>
</organism>
<evidence type="ECO:0000256" key="3">
    <source>
        <dbReference type="ARBA" id="ARBA00010031"/>
    </source>
</evidence>
<keyword evidence="7" id="KW-0336">GPI-anchor</keyword>
<dbReference type="InterPro" id="IPR008427">
    <property type="entry name" value="Extracellular_membr_CFEM_dom"/>
</dbReference>
<name>A0ABR4KB95_9EURO</name>
<dbReference type="Proteomes" id="UP001610446">
    <property type="component" value="Unassembled WGS sequence"/>
</dbReference>
<evidence type="ECO:0000256" key="5">
    <source>
        <dbReference type="ARBA" id="ARBA00022525"/>
    </source>
</evidence>
<evidence type="ECO:0000256" key="4">
    <source>
        <dbReference type="ARBA" id="ARBA00022475"/>
    </source>
</evidence>
<evidence type="ECO:0000256" key="2">
    <source>
        <dbReference type="ARBA" id="ARBA00004613"/>
    </source>
</evidence>
<keyword evidence="12" id="KW-1015">Disulfide bond</keyword>
<keyword evidence="10 15" id="KW-0408">Iron</keyword>
<evidence type="ECO:0000256" key="9">
    <source>
        <dbReference type="ARBA" id="ARBA00022729"/>
    </source>
</evidence>
<feature type="region of interest" description="Disordered" evidence="16">
    <location>
        <begin position="70"/>
        <end position="92"/>
    </location>
</feature>
<dbReference type="EMBL" id="JBFXLU010000042">
    <property type="protein sequence ID" value="KAL2849555.1"/>
    <property type="molecule type" value="Genomic_DNA"/>
</dbReference>
<gene>
    <name evidence="19" type="ORF">BJY01DRAFT_142260</name>
</gene>
<evidence type="ECO:0000256" key="11">
    <source>
        <dbReference type="ARBA" id="ARBA00023136"/>
    </source>
</evidence>
<evidence type="ECO:0000256" key="15">
    <source>
        <dbReference type="PROSITE-ProRule" id="PRU01356"/>
    </source>
</evidence>
<keyword evidence="9 17" id="KW-0732">Signal</keyword>
<evidence type="ECO:0000259" key="18">
    <source>
        <dbReference type="PROSITE" id="PS52012"/>
    </source>
</evidence>
<dbReference type="InterPro" id="IPR051735">
    <property type="entry name" value="CFEM_domain"/>
</dbReference>
<dbReference type="Pfam" id="PF05730">
    <property type="entry name" value="CFEM"/>
    <property type="match status" value="1"/>
</dbReference>
<dbReference type="PANTHER" id="PTHR37928:SF2">
    <property type="entry name" value="GPI ANCHORED CFEM DOMAIN PROTEIN (AFU_ORTHOLOGUE AFUA_6G10580)"/>
    <property type="match status" value="1"/>
</dbReference>
<evidence type="ECO:0000256" key="16">
    <source>
        <dbReference type="SAM" id="MobiDB-lite"/>
    </source>
</evidence>
<dbReference type="PANTHER" id="PTHR37928">
    <property type="entry name" value="CFEM DOMAIN PROTEIN (AFU_ORTHOLOGUE AFUA_6G14090)"/>
    <property type="match status" value="1"/>
</dbReference>
<evidence type="ECO:0000256" key="14">
    <source>
        <dbReference type="ARBA" id="ARBA00023288"/>
    </source>
</evidence>
<proteinExistence type="inferred from homology"/>
<evidence type="ECO:0000256" key="7">
    <source>
        <dbReference type="ARBA" id="ARBA00022622"/>
    </source>
</evidence>
<keyword evidence="20" id="KW-1185">Reference proteome</keyword>